<dbReference type="PaxDb" id="4097-A0A1S3WZL5"/>
<dbReference type="STRING" id="4097.A0A1S3WZL5"/>
<evidence type="ECO:0000259" key="1">
    <source>
        <dbReference type="PROSITE" id="PS50878"/>
    </source>
</evidence>
<reference evidence="2" key="1">
    <citation type="submission" date="2025-08" db="UniProtKB">
        <authorList>
            <consortium name="RefSeq"/>
        </authorList>
    </citation>
    <scope>IDENTIFICATION</scope>
</reference>
<dbReference type="Pfam" id="PF00078">
    <property type="entry name" value="RVT_1"/>
    <property type="match status" value="1"/>
</dbReference>
<dbReference type="PROSITE" id="PS50878">
    <property type="entry name" value="RT_POL"/>
    <property type="match status" value="1"/>
</dbReference>
<dbReference type="RefSeq" id="XP_016432993.1">
    <property type="nucleotide sequence ID" value="XM_016577507.1"/>
</dbReference>
<dbReference type="AlphaFoldDB" id="A0A1S3WZL5"/>
<dbReference type="KEGG" id="nta:107759539"/>
<sequence length="210" mass="23460">MYEGAKTRVRTVGGDSEHFSVVMGLHQGSALNPFLFALAIDTSTCHIQREVSWCMLFANDIVLIDETYCGVNERLEVCTQTLESKGLKLSTIKTRYVERKFSGATQEEDEGVRLKSQPIPKRESFKSVCLLLPLPFMSRGSPGNSLSAFKSRGKVREWLSPYGIKDVRSGPHLRFYMCGEVVADAEEVVCSSSAEAENTLQEHTRRCDVL</sequence>
<dbReference type="InterPro" id="IPR000477">
    <property type="entry name" value="RT_dom"/>
</dbReference>
<accession>A0A1S3WZL5</accession>
<proteinExistence type="predicted"/>
<organism evidence="2">
    <name type="scientific">Nicotiana tabacum</name>
    <name type="common">Common tobacco</name>
    <dbReference type="NCBI Taxonomy" id="4097"/>
    <lineage>
        <taxon>Eukaryota</taxon>
        <taxon>Viridiplantae</taxon>
        <taxon>Streptophyta</taxon>
        <taxon>Embryophyta</taxon>
        <taxon>Tracheophyta</taxon>
        <taxon>Spermatophyta</taxon>
        <taxon>Magnoliopsida</taxon>
        <taxon>eudicotyledons</taxon>
        <taxon>Gunneridae</taxon>
        <taxon>Pentapetalae</taxon>
        <taxon>asterids</taxon>
        <taxon>lamiids</taxon>
        <taxon>Solanales</taxon>
        <taxon>Solanaceae</taxon>
        <taxon>Nicotianoideae</taxon>
        <taxon>Nicotianeae</taxon>
        <taxon>Nicotiana</taxon>
    </lineage>
</organism>
<name>A0A1S3WZL5_TOBAC</name>
<gene>
    <name evidence="2" type="primary">LOC107759539</name>
</gene>
<dbReference type="OrthoDB" id="10014409at2759"/>
<feature type="domain" description="Reverse transcriptase" evidence="1">
    <location>
        <begin position="1"/>
        <end position="114"/>
    </location>
</feature>
<evidence type="ECO:0000313" key="2">
    <source>
        <dbReference type="RefSeq" id="XP_016432993.1"/>
    </source>
</evidence>
<protein>
    <recommendedName>
        <fullName evidence="1">Reverse transcriptase domain-containing protein</fullName>
    </recommendedName>
</protein>